<reference evidence="1" key="1">
    <citation type="journal article" date="2014" name="Int. J. Syst. Evol. Microbiol.">
        <title>Complete genome sequence of Corynebacterium casei LMG S-19264T (=DSM 44701T), isolated from a smear-ripened cheese.</title>
        <authorList>
            <consortium name="US DOE Joint Genome Institute (JGI-PGF)"/>
            <person name="Walter F."/>
            <person name="Albersmeier A."/>
            <person name="Kalinowski J."/>
            <person name="Ruckert C."/>
        </authorList>
    </citation>
    <scope>NUCLEOTIDE SEQUENCE</scope>
    <source>
        <strain evidence="1">JCM 4477</strain>
    </source>
</reference>
<organism evidence="1 2">
    <name type="scientific">Streptomyces fumanus</name>
    <dbReference type="NCBI Taxonomy" id="67302"/>
    <lineage>
        <taxon>Bacteria</taxon>
        <taxon>Bacillati</taxon>
        <taxon>Actinomycetota</taxon>
        <taxon>Actinomycetes</taxon>
        <taxon>Kitasatosporales</taxon>
        <taxon>Streptomycetaceae</taxon>
        <taxon>Streptomyces</taxon>
    </lineage>
</organism>
<dbReference type="Pfam" id="PF14435">
    <property type="entry name" value="SUKH-4"/>
    <property type="match status" value="1"/>
</dbReference>
<comment type="caution">
    <text evidence="1">The sequence shown here is derived from an EMBL/GenBank/DDBJ whole genome shotgun (WGS) entry which is preliminary data.</text>
</comment>
<evidence type="ECO:0000313" key="1">
    <source>
        <dbReference type="EMBL" id="GHF33887.1"/>
    </source>
</evidence>
<dbReference type="InterPro" id="IPR025851">
    <property type="entry name" value="SUKH-4"/>
</dbReference>
<proteinExistence type="predicted"/>
<evidence type="ECO:0008006" key="3">
    <source>
        <dbReference type="Google" id="ProtNLM"/>
    </source>
</evidence>
<gene>
    <name evidence="1" type="ORF">GCM10018772_69440</name>
</gene>
<dbReference type="Proteomes" id="UP000630718">
    <property type="component" value="Unassembled WGS sequence"/>
</dbReference>
<protein>
    <recommendedName>
        <fullName evidence="3">SUKH-4 immunity protein</fullName>
    </recommendedName>
</protein>
<evidence type="ECO:0000313" key="2">
    <source>
        <dbReference type="Proteomes" id="UP000630718"/>
    </source>
</evidence>
<reference evidence="1" key="2">
    <citation type="submission" date="2020-09" db="EMBL/GenBank/DDBJ databases">
        <authorList>
            <person name="Sun Q."/>
            <person name="Ohkuma M."/>
        </authorList>
    </citation>
    <scope>NUCLEOTIDE SEQUENCE</scope>
    <source>
        <strain evidence="1">JCM 4477</strain>
    </source>
</reference>
<dbReference type="EMBL" id="BNBI01000023">
    <property type="protein sequence ID" value="GHF33887.1"/>
    <property type="molecule type" value="Genomic_DNA"/>
</dbReference>
<name>A0A919AZC2_9ACTN</name>
<keyword evidence="2" id="KW-1185">Reference proteome</keyword>
<sequence length="169" mass="18870">MPSVLWLPYDASSLARLGVDGEAVSGLVERGLPADCKRMFVRASGRELEVRDLPQGRAAFLGAFEDGVNTYWLLIDSGEVWMARGYEGDGDQQYGLVNYSVAGLQNVLEVWEAFTCSGKSDADDDYEDYVEDVLERARQSDPKVFEDDEAWWSRVFEEVELGALVPEEA</sequence>
<accession>A0A919AZC2</accession>
<dbReference type="AlphaFoldDB" id="A0A919AZC2"/>